<dbReference type="PANTHER" id="PTHR36699:SF1">
    <property type="entry name" value="L,D-TRANSPEPTIDASE YAFK-RELATED"/>
    <property type="match status" value="1"/>
</dbReference>
<dbReference type="PROSITE" id="PS52029">
    <property type="entry name" value="LD_TPASE"/>
    <property type="match status" value="1"/>
</dbReference>
<comment type="pathway">
    <text evidence="1">Cell wall biogenesis; peptidoglycan biosynthesis.</text>
</comment>
<evidence type="ECO:0000313" key="7">
    <source>
        <dbReference type="EMBL" id="SFV52191.1"/>
    </source>
</evidence>
<evidence type="ECO:0000256" key="5">
    <source>
        <dbReference type="ARBA" id="ARBA00023316"/>
    </source>
</evidence>
<dbReference type="EMBL" id="FPHH01000017">
    <property type="protein sequence ID" value="SFV52191.1"/>
    <property type="molecule type" value="Genomic_DNA"/>
</dbReference>
<dbReference type="UniPathway" id="UPA00219"/>
<evidence type="ECO:0000256" key="2">
    <source>
        <dbReference type="ARBA" id="ARBA00022679"/>
    </source>
</evidence>
<organism evidence="7">
    <name type="scientific">hydrothermal vent metagenome</name>
    <dbReference type="NCBI Taxonomy" id="652676"/>
    <lineage>
        <taxon>unclassified sequences</taxon>
        <taxon>metagenomes</taxon>
        <taxon>ecological metagenomes</taxon>
    </lineage>
</organism>
<evidence type="ECO:0000256" key="4">
    <source>
        <dbReference type="ARBA" id="ARBA00022984"/>
    </source>
</evidence>
<dbReference type="Pfam" id="PF03734">
    <property type="entry name" value="YkuD"/>
    <property type="match status" value="1"/>
</dbReference>
<dbReference type="CDD" id="cd16913">
    <property type="entry name" value="YkuD_like"/>
    <property type="match status" value="1"/>
</dbReference>
<protein>
    <submittedName>
        <fullName evidence="7">Putative periplasmic protein</fullName>
    </submittedName>
</protein>
<evidence type="ECO:0000256" key="3">
    <source>
        <dbReference type="ARBA" id="ARBA00022960"/>
    </source>
</evidence>
<gene>
    <name evidence="7" type="ORF">MNB_SM-5-113</name>
</gene>
<dbReference type="GO" id="GO:0008360">
    <property type="term" value="P:regulation of cell shape"/>
    <property type="evidence" value="ECO:0007669"/>
    <property type="project" value="UniProtKB-KW"/>
</dbReference>
<dbReference type="Pfam" id="PF24125">
    <property type="entry name" value="Cds6_C"/>
    <property type="match status" value="1"/>
</dbReference>
<dbReference type="InterPro" id="IPR056203">
    <property type="entry name" value="Cds6_C"/>
</dbReference>
<dbReference type="SUPFAM" id="SSF141523">
    <property type="entry name" value="L,D-transpeptidase catalytic domain-like"/>
    <property type="match status" value="1"/>
</dbReference>
<dbReference type="InterPro" id="IPR032710">
    <property type="entry name" value="NTF2-like_dom_sf"/>
</dbReference>
<keyword evidence="4" id="KW-0573">Peptidoglycan synthesis</keyword>
<name>A0A1W1BF80_9ZZZZ</name>
<keyword evidence="2" id="KW-0808">Transferase</keyword>
<dbReference type="GO" id="GO:0009252">
    <property type="term" value="P:peptidoglycan biosynthetic process"/>
    <property type="evidence" value="ECO:0007669"/>
    <property type="project" value="UniProtKB-UniPathway"/>
</dbReference>
<proteinExistence type="predicted"/>
<dbReference type="GO" id="GO:0071555">
    <property type="term" value="P:cell wall organization"/>
    <property type="evidence" value="ECO:0007669"/>
    <property type="project" value="UniProtKB-KW"/>
</dbReference>
<dbReference type="SUPFAM" id="SSF54427">
    <property type="entry name" value="NTF2-like"/>
    <property type="match status" value="1"/>
</dbReference>
<evidence type="ECO:0000259" key="6">
    <source>
        <dbReference type="PROSITE" id="PS52029"/>
    </source>
</evidence>
<evidence type="ECO:0000256" key="1">
    <source>
        <dbReference type="ARBA" id="ARBA00004752"/>
    </source>
</evidence>
<accession>A0A1W1BF80</accession>
<dbReference type="InterPro" id="IPR005490">
    <property type="entry name" value="LD_TPept_cat_dom"/>
</dbReference>
<dbReference type="InterPro" id="IPR038063">
    <property type="entry name" value="Transpep_catalytic_dom"/>
</dbReference>
<keyword evidence="3" id="KW-0133">Cell shape</keyword>
<sequence>MNIRNNFSPFILFLIVTLFFTQLWASDIELLTQYRISGVKSIEKKFDKELSKESYWEEYLKDKDIKFGYIESYKNILACNKSKSDLLLYIKDSNNSYVLQKDYSAFTGKIKGDKQREGDLRTPIGVYDLVKKLSDIDAFYGPLAFVTSYPNIYDKYKGKTGKGIWIHGVPTNKKRDPFTKGCIALANKNIACLNQILDINKTLLIINKNSNYKKVSKKTVAKILSQLYAWRYAWKYNNIKDYLNFYSKNFVRYDGMKRAEFIRYKKKIFAKNEKKSIVFKNLNVIPYPIDKATFKVVFYEFYKSKNVNFKGKKILIIQLKDSKIKIVTEK</sequence>
<dbReference type="PANTHER" id="PTHR36699">
    <property type="entry name" value="LD-TRANSPEPTIDASE"/>
    <property type="match status" value="1"/>
</dbReference>
<dbReference type="GO" id="GO:0016740">
    <property type="term" value="F:transferase activity"/>
    <property type="evidence" value="ECO:0007669"/>
    <property type="project" value="UniProtKB-KW"/>
</dbReference>
<dbReference type="Gene3D" id="2.40.440.10">
    <property type="entry name" value="L,D-transpeptidase catalytic domain-like"/>
    <property type="match status" value="1"/>
</dbReference>
<keyword evidence="5" id="KW-0961">Cell wall biogenesis/degradation</keyword>
<dbReference type="AlphaFoldDB" id="A0A1W1BF80"/>
<reference evidence="7" key="1">
    <citation type="submission" date="2016-10" db="EMBL/GenBank/DDBJ databases">
        <authorList>
            <person name="de Groot N.N."/>
        </authorList>
    </citation>
    <scope>NUCLEOTIDE SEQUENCE</scope>
</reference>
<feature type="domain" description="L,D-TPase catalytic" evidence="6">
    <location>
        <begin position="75"/>
        <end position="206"/>
    </location>
</feature>